<sequence>MDTPEIVAAMALAALAGGAVGLRVEGISNIEAVRRVTDAPIIGIIKRDLPDSEVRITPWLEDVDALCAAGADIIAFDVTCRPRPVSVEDLFQRVQATGCLAMADASNIEDGLLAHRLGIDFIGTTLSGYTQTPVPTEPDLELVKQLSQAGCKVIAEGRYNSPALAAAAISAGAYAVTVGSAITRIEHICSWFCEAIQHAPQETKQQNSRVTDGTTRCRGYSKLFWLTMPPTLSDLLRMRMKKLTGLIAAPHTPFDEQGEVNYPVIDQIAEHLVNDGVKGVYVCGTTGEGIHCSVEERKKIAERWVKAAQGKLSLTLHTGALSIKDAIDLSRHAETLDIFATSAIGPCFFKPGNIDDLIAYCQAIAAAAPSKGFYYYHSGMSGVNLDMEQFLIKAESKIPNLSGIKFNNADLYEFQRCLRVSGGKFDIPFGVDEHLPGGLAVGAIGAVGSTYNYAAPLFHKIIADFNAGNQVAVQRGMDQVIALIRVLVEFGGVAAGKAAMQLHGIDAGNPRLPLRALTKEQKQTVVNRMRDAIAI</sequence>
<evidence type="ECO:0000256" key="8">
    <source>
        <dbReference type="HAMAP-Rule" id="MF_01235"/>
    </source>
</evidence>
<dbReference type="GO" id="GO:0005975">
    <property type="term" value="P:carbohydrate metabolic process"/>
    <property type="evidence" value="ECO:0007669"/>
    <property type="project" value="UniProtKB-UniRule"/>
</dbReference>
<comment type="catalytic activity">
    <reaction evidence="1 8">
        <text>an N-acyl-D-glucosamine 6-phosphate = an N-acyl-D-mannosamine 6-phosphate</text>
        <dbReference type="Rhea" id="RHEA:23932"/>
        <dbReference type="ChEBI" id="CHEBI:57599"/>
        <dbReference type="ChEBI" id="CHEBI:57666"/>
        <dbReference type="EC" id="5.1.3.9"/>
    </reaction>
</comment>
<dbReference type="UniPathway" id="UPA00629">
    <property type="reaction ID" value="UER00682"/>
</dbReference>
<dbReference type="GO" id="GO:0005829">
    <property type="term" value="C:cytosol"/>
    <property type="evidence" value="ECO:0007669"/>
    <property type="project" value="TreeGrafter"/>
</dbReference>
<keyword evidence="5 9" id="KW-0456">Lyase</keyword>
<name>F4MZ09_YEREN</name>
<evidence type="ECO:0000256" key="3">
    <source>
        <dbReference type="ARBA" id="ARBA00005081"/>
    </source>
</evidence>
<keyword evidence="6" id="KW-0704">Schiff base</keyword>
<dbReference type="SUPFAM" id="SSF51569">
    <property type="entry name" value="Aldolase"/>
    <property type="match status" value="1"/>
</dbReference>
<comment type="function">
    <text evidence="2 8">Converts N-acetylmannosamine-6-phosphate (ManNAc-6-P) to N-acetylglucosamine-6-phosphate (GlcNAc-6-P).</text>
</comment>
<dbReference type="EC" id="5.1.3.9" evidence="8"/>
<evidence type="ECO:0000256" key="5">
    <source>
        <dbReference type="ARBA" id="ARBA00023239"/>
    </source>
</evidence>
<dbReference type="NCBIfam" id="NF002231">
    <property type="entry name" value="PRK01130.1"/>
    <property type="match status" value="1"/>
</dbReference>
<reference evidence="9" key="1">
    <citation type="journal article" date="2011" name="BMC Genomics">
        <title>Shotgun sequencing of Yersinia enterocolitica strain W22703 (biotype 2, serotype O:9): genomic evidence for oscillation between invertebrates and mammals.</title>
        <authorList>
            <person name="Fuchs T.M."/>
            <person name="Brandt K."/>
            <person name="Starke M."/>
            <person name="Rattei T."/>
        </authorList>
    </citation>
    <scope>NUCLEOTIDE SEQUENCE</scope>
</reference>
<dbReference type="AlphaFoldDB" id="F4MZ09"/>
<comment type="pathway">
    <text evidence="3 8">Amino-sugar metabolism; N-acetylneuraminate degradation; D-fructose 6-phosphate from N-acetylneuraminate: step 3/5.</text>
</comment>
<comment type="similarity">
    <text evidence="8">Belongs to the NanE family.</text>
</comment>
<accession>F4MZ09</accession>
<dbReference type="GO" id="GO:0047465">
    <property type="term" value="F:N-acylglucosamine-6-phosphate 2-epimerase activity"/>
    <property type="evidence" value="ECO:0007669"/>
    <property type="project" value="UniProtKB-EC"/>
</dbReference>
<dbReference type="Pfam" id="PF00701">
    <property type="entry name" value="DHDPS"/>
    <property type="match status" value="1"/>
</dbReference>
<dbReference type="Pfam" id="PF04131">
    <property type="entry name" value="NanE"/>
    <property type="match status" value="1"/>
</dbReference>
<dbReference type="InterPro" id="IPR013785">
    <property type="entry name" value="Aldolase_TIM"/>
</dbReference>
<keyword evidence="4 8" id="KW-0413">Isomerase</keyword>
<gene>
    <name evidence="8" type="primary">nanE</name>
    <name evidence="9" type="ORF">YEW_LF47620</name>
</gene>
<dbReference type="GO" id="GO:0019262">
    <property type="term" value="P:N-acetylneuraminate catabolic process"/>
    <property type="evidence" value="ECO:0007669"/>
    <property type="project" value="UniProtKB-UniRule"/>
</dbReference>
<dbReference type="SUPFAM" id="SSF51366">
    <property type="entry name" value="Ribulose-phoshate binding barrel"/>
    <property type="match status" value="1"/>
</dbReference>
<protein>
    <recommendedName>
        <fullName evidence="8">Putative N-acetylmannosamine-6-phosphate 2-epimerase</fullName>
        <ecNumber evidence="8">5.1.3.9</ecNumber>
    </recommendedName>
    <alternativeName>
        <fullName evidence="8">ManNAc-6-P epimerase</fullName>
    </alternativeName>
</protein>
<proteinExistence type="inferred from homology"/>
<dbReference type="PANTHER" id="PTHR36204:SF1">
    <property type="entry name" value="N-ACETYLMANNOSAMINE-6-PHOSPHATE 2-EPIMERASE-RELATED"/>
    <property type="match status" value="1"/>
</dbReference>
<evidence type="ECO:0000256" key="7">
    <source>
        <dbReference type="ARBA" id="ARBA00023277"/>
    </source>
</evidence>
<dbReference type="GO" id="GO:0016829">
    <property type="term" value="F:lyase activity"/>
    <property type="evidence" value="ECO:0007669"/>
    <property type="project" value="UniProtKB-KW"/>
</dbReference>
<evidence type="ECO:0000256" key="1">
    <source>
        <dbReference type="ARBA" id="ARBA00000056"/>
    </source>
</evidence>
<dbReference type="Gene3D" id="3.20.20.70">
    <property type="entry name" value="Aldolase class I"/>
    <property type="match status" value="2"/>
</dbReference>
<dbReference type="SMART" id="SM01130">
    <property type="entry name" value="DHDPS"/>
    <property type="match status" value="1"/>
</dbReference>
<dbReference type="FunFam" id="3.20.20.70:FF:000035">
    <property type="entry name" value="Putative N-acetylmannosamine-6-phosphate 2-epimerase"/>
    <property type="match status" value="1"/>
</dbReference>
<dbReference type="InterPro" id="IPR007260">
    <property type="entry name" value="NanE"/>
</dbReference>
<dbReference type="CDD" id="cd04729">
    <property type="entry name" value="NanE"/>
    <property type="match status" value="1"/>
</dbReference>
<dbReference type="PRINTS" id="PR00146">
    <property type="entry name" value="DHPICSNTHASE"/>
</dbReference>
<dbReference type="InterPro" id="IPR020624">
    <property type="entry name" value="Schiff_base-form_aldolases_CS"/>
</dbReference>
<evidence type="ECO:0000256" key="6">
    <source>
        <dbReference type="ARBA" id="ARBA00023270"/>
    </source>
</evidence>
<dbReference type="PROSITE" id="PS00665">
    <property type="entry name" value="DHDPS_1"/>
    <property type="match status" value="1"/>
</dbReference>
<dbReference type="InterPro" id="IPR011060">
    <property type="entry name" value="RibuloseP-bd_barrel"/>
</dbReference>
<dbReference type="PANTHER" id="PTHR36204">
    <property type="entry name" value="N-ACETYLMANNOSAMINE-6-PHOSPHATE 2-EPIMERASE-RELATED"/>
    <property type="match status" value="1"/>
</dbReference>
<dbReference type="InterPro" id="IPR002220">
    <property type="entry name" value="DapA-like"/>
</dbReference>
<organism evidence="9">
    <name type="scientific">Yersinia enterocolitica W22703</name>
    <dbReference type="NCBI Taxonomy" id="913028"/>
    <lineage>
        <taxon>Bacteria</taxon>
        <taxon>Pseudomonadati</taxon>
        <taxon>Pseudomonadota</taxon>
        <taxon>Gammaproteobacteria</taxon>
        <taxon>Enterobacterales</taxon>
        <taxon>Yersiniaceae</taxon>
        <taxon>Yersinia</taxon>
    </lineage>
</organism>
<evidence type="ECO:0000256" key="2">
    <source>
        <dbReference type="ARBA" id="ARBA00002147"/>
    </source>
</evidence>
<evidence type="ECO:0000313" key="9">
    <source>
        <dbReference type="EMBL" id="CBX71067.1"/>
    </source>
</evidence>
<evidence type="ECO:0000256" key="4">
    <source>
        <dbReference type="ARBA" id="ARBA00023235"/>
    </source>
</evidence>
<dbReference type="HAMAP" id="MF_01235">
    <property type="entry name" value="ManNAc6P_epimer"/>
    <property type="match status" value="1"/>
</dbReference>
<keyword evidence="7 8" id="KW-0119">Carbohydrate metabolism</keyword>
<dbReference type="GO" id="GO:0006053">
    <property type="term" value="P:N-acetylmannosamine catabolic process"/>
    <property type="evidence" value="ECO:0007669"/>
    <property type="project" value="TreeGrafter"/>
</dbReference>
<dbReference type="EMBL" id="FR718563">
    <property type="protein sequence ID" value="CBX71067.1"/>
    <property type="molecule type" value="Genomic_DNA"/>
</dbReference>